<protein>
    <recommendedName>
        <fullName evidence="2">BON domain-containing protein</fullName>
    </recommendedName>
</protein>
<organism evidence="1">
    <name type="scientific">freshwater sediment metagenome</name>
    <dbReference type="NCBI Taxonomy" id="556182"/>
    <lineage>
        <taxon>unclassified sequences</taxon>
        <taxon>metagenomes</taxon>
        <taxon>ecological metagenomes</taxon>
    </lineage>
</organism>
<accession>A0AA48M0T6</accession>
<dbReference type="AlphaFoldDB" id="A0AA48M0T6"/>
<dbReference type="EMBL" id="OY288114">
    <property type="protein sequence ID" value="CAJ0861162.1"/>
    <property type="molecule type" value="Genomic_DNA"/>
</dbReference>
<proteinExistence type="predicted"/>
<name>A0AA48M0T6_9ZZZZ</name>
<sequence>MNEAKSIQRHSPQAVALFVLENRMSALPRDVKTAIQEAMQESGVDIMRVLFELHGEDVVVKGAVNSEEEKSKAQKVVERLSRRARIHCDLEVTLIYEAAEDVVYEAGLESFPASDPPCWAPGFGRG</sequence>
<evidence type="ECO:0000313" key="1">
    <source>
        <dbReference type="EMBL" id="CAJ0861162.1"/>
    </source>
</evidence>
<gene>
    <name evidence="1" type="ORF">AMST5_01369</name>
</gene>
<reference evidence="1" key="1">
    <citation type="submission" date="2023-07" db="EMBL/GenBank/DDBJ databases">
        <authorList>
            <person name="Pelsma A.J. K."/>
        </authorList>
    </citation>
    <scope>NUCLEOTIDE SEQUENCE</scope>
</reference>
<evidence type="ECO:0008006" key="2">
    <source>
        <dbReference type="Google" id="ProtNLM"/>
    </source>
</evidence>